<dbReference type="AlphaFoldDB" id="A0A839UYP2"/>
<comment type="caution">
    <text evidence="1">The sequence shown here is derived from an EMBL/GenBank/DDBJ whole genome shotgun (WGS) entry which is preliminary data.</text>
</comment>
<keyword evidence="2" id="KW-1185">Reference proteome</keyword>
<dbReference type="EMBL" id="JACHXV010000004">
    <property type="protein sequence ID" value="MBB3173454.1"/>
    <property type="molecule type" value="Genomic_DNA"/>
</dbReference>
<reference evidence="1 2" key="1">
    <citation type="submission" date="2020-08" db="EMBL/GenBank/DDBJ databases">
        <title>Genomic Encyclopedia of Type Strains, Phase III (KMG-III): the genomes of soil and plant-associated and newly described type strains.</title>
        <authorList>
            <person name="Whitman W."/>
        </authorList>
    </citation>
    <scope>NUCLEOTIDE SEQUENCE [LARGE SCALE GENOMIC DNA]</scope>
    <source>
        <strain evidence="1 2">CECT 8088</strain>
    </source>
</reference>
<evidence type="ECO:0000313" key="1">
    <source>
        <dbReference type="EMBL" id="MBB3173454.1"/>
    </source>
</evidence>
<dbReference type="RefSeq" id="WP_183274935.1">
    <property type="nucleotide sequence ID" value="NZ_JACHXV010000004.1"/>
</dbReference>
<name>A0A839UYP2_9PROT</name>
<gene>
    <name evidence="1" type="ORF">FHR90_001277</name>
</gene>
<dbReference type="InterPro" id="IPR025148">
    <property type="entry name" value="AtzG-like"/>
</dbReference>
<dbReference type="Pfam" id="PF13318">
    <property type="entry name" value="AtzG-like"/>
    <property type="match status" value="1"/>
</dbReference>
<dbReference type="Proteomes" id="UP000557688">
    <property type="component" value="Unassembled WGS sequence"/>
</dbReference>
<protein>
    <recommendedName>
        <fullName evidence="3">DUF4089 domain-containing protein</fullName>
    </recommendedName>
</protein>
<evidence type="ECO:0008006" key="3">
    <source>
        <dbReference type="Google" id="ProtNLM"/>
    </source>
</evidence>
<proteinExistence type="predicted"/>
<evidence type="ECO:0000313" key="2">
    <source>
        <dbReference type="Proteomes" id="UP000557688"/>
    </source>
</evidence>
<sequence>MAELSDGLIDGVIDEAAAILGLHVLPEHRPGIAANLALLSRHAAIALAVPLPPEAEPAPVFRPGDAP</sequence>
<accession>A0A839UYP2</accession>
<organism evidence="1 2">
    <name type="scientific">Endobacter medicaginis</name>
    <dbReference type="NCBI Taxonomy" id="1181271"/>
    <lineage>
        <taxon>Bacteria</taxon>
        <taxon>Pseudomonadati</taxon>
        <taxon>Pseudomonadota</taxon>
        <taxon>Alphaproteobacteria</taxon>
        <taxon>Acetobacterales</taxon>
        <taxon>Acetobacteraceae</taxon>
        <taxon>Endobacter</taxon>
    </lineage>
</organism>